<evidence type="ECO:0000256" key="1">
    <source>
        <dbReference type="SAM" id="Phobius"/>
    </source>
</evidence>
<keyword evidence="1" id="KW-0812">Transmembrane</keyword>
<evidence type="ECO:0000259" key="2">
    <source>
        <dbReference type="Pfam" id="PF00487"/>
    </source>
</evidence>
<keyword evidence="4" id="KW-1185">Reference proteome</keyword>
<dbReference type="Pfam" id="PF00487">
    <property type="entry name" value="FA_desaturase"/>
    <property type="match status" value="1"/>
</dbReference>
<evidence type="ECO:0000313" key="3">
    <source>
        <dbReference type="EMBL" id="MRD49380.1"/>
    </source>
</evidence>
<feature type="transmembrane region" description="Helical" evidence="1">
    <location>
        <begin position="42"/>
        <end position="64"/>
    </location>
</feature>
<name>A0A844AXV7_9BURK</name>
<feature type="transmembrane region" description="Helical" evidence="1">
    <location>
        <begin position="70"/>
        <end position="90"/>
    </location>
</feature>
<protein>
    <recommendedName>
        <fullName evidence="2">Fatty acid desaturase domain-containing protein</fullName>
    </recommendedName>
</protein>
<organism evidence="3 4">
    <name type="scientific">Caenimonas koreensis DSM 17982</name>
    <dbReference type="NCBI Taxonomy" id="1121255"/>
    <lineage>
        <taxon>Bacteria</taxon>
        <taxon>Pseudomonadati</taxon>
        <taxon>Pseudomonadota</taxon>
        <taxon>Betaproteobacteria</taxon>
        <taxon>Burkholderiales</taxon>
        <taxon>Comamonadaceae</taxon>
        <taxon>Caenimonas</taxon>
    </lineage>
</organism>
<sequence length="335" mass="38276">MKAYMPQDRNAPRELQQRMARAAISKELGPERLATLHRQIPVLDLAAVFGSIVAFALLAWQLAVRELADPLWWIALFVQGNLVVVMSIINHDVFVHRKFLPVPVRWVVSSILVAPAMLRGSLYESRHLTHHRALGTKDDTETLNLGINTVFRRAVYATPALLVFRALFYRGLVVASNDKPAFGGVRRAVWERNTRYSLIVLALASLAFNWQLLIVGYLLPLLVIGPLVNTMRIVLEHFDLEPRNPFWVGTFYRCGPLTKLMYWWGAGDCHIVHHFYPTVPFYRMNAALRLIVPILRREGVYEHRSLLPLLRDWFMASRGHWSVPAEVSSMPPKSS</sequence>
<dbReference type="EMBL" id="WJBU01000023">
    <property type="protein sequence ID" value="MRD49380.1"/>
    <property type="molecule type" value="Genomic_DNA"/>
</dbReference>
<reference evidence="3 4" key="1">
    <citation type="submission" date="2019-11" db="EMBL/GenBank/DDBJ databases">
        <title>Caenimonas koreensis gen. nov., sp. nov., isolated from activated sludge.</title>
        <authorList>
            <person name="Seung H.R."/>
        </authorList>
    </citation>
    <scope>NUCLEOTIDE SEQUENCE [LARGE SCALE GENOMIC DNA]</scope>
    <source>
        <strain evidence="3 4">EMB320</strain>
    </source>
</reference>
<dbReference type="GO" id="GO:0006629">
    <property type="term" value="P:lipid metabolic process"/>
    <property type="evidence" value="ECO:0007669"/>
    <property type="project" value="InterPro"/>
</dbReference>
<dbReference type="AlphaFoldDB" id="A0A844AXV7"/>
<dbReference type="OrthoDB" id="9800167at2"/>
<keyword evidence="1" id="KW-1133">Transmembrane helix</keyword>
<accession>A0A844AXV7</accession>
<dbReference type="InterPro" id="IPR005804">
    <property type="entry name" value="FA_desaturase_dom"/>
</dbReference>
<proteinExistence type="predicted"/>
<evidence type="ECO:0000313" key="4">
    <source>
        <dbReference type="Proteomes" id="UP000487350"/>
    </source>
</evidence>
<feature type="domain" description="Fatty acid desaturase" evidence="2">
    <location>
        <begin position="72"/>
        <end position="302"/>
    </location>
</feature>
<gene>
    <name evidence="3" type="ORF">GHT07_19055</name>
</gene>
<dbReference type="Proteomes" id="UP000487350">
    <property type="component" value="Unassembled WGS sequence"/>
</dbReference>
<dbReference type="RefSeq" id="WP_153586688.1">
    <property type="nucleotide sequence ID" value="NZ_WJBU01000023.1"/>
</dbReference>
<comment type="caution">
    <text evidence="3">The sequence shown here is derived from an EMBL/GenBank/DDBJ whole genome shotgun (WGS) entry which is preliminary data.</text>
</comment>
<feature type="transmembrane region" description="Helical" evidence="1">
    <location>
        <begin position="196"/>
        <end position="219"/>
    </location>
</feature>
<keyword evidence="1" id="KW-0472">Membrane</keyword>